<evidence type="ECO:0000256" key="2">
    <source>
        <dbReference type="ARBA" id="ARBA00022630"/>
    </source>
</evidence>
<comment type="similarity">
    <text evidence="4">Belongs to the flavoredoxin family.</text>
</comment>
<proteinExistence type="inferred from homology"/>
<evidence type="ECO:0000313" key="8">
    <source>
        <dbReference type="Proteomes" id="UP001465976"/>
    </source>
</evidence>
<dbReference type="Pfam" id="PF01613">
    <property type="entry name" value="Flavin_Reduct"/>
    <property type="match status" value="1"/>
</dbReference>
<organism evidence="7 8">
    <name type="scientific">Marasmius crinis-equi</name>
    <dbReference type="NCBI Taxonomy" id="585013"/>
    <lineage>
        <taxon>Eukaryota</taxon>
        <taxon>Fungi</taxon>
        <taxon>Dikarya</taxon>
        <taxon>Basidiomycota</taxon>
        <taxon>Agaricomycotina</taxon>
        <taxon>Agaricomycetes</taxon>
        <taxon>Agaricomycetidae</taxon>
        <taxon>Agaricales</taxon>
        <taxon>Marasmiineae</taxon>
        <taxon>Marasmiaceae</taxon>
        <taxon>Marasmius</taxon>
    </lineage>
</organism>
<gene>
    <name evidence="7" type="ORF">V5O48_007716</name>
</gene>
<feature type="region of interest" description="Disordered" evidence="5">
    <location>
        <begin position="16"/>
        <end position="36"/>
    </location>
</feature>
<dbReference type="InterPro" id="IPR012349">
    <property type="entry name" value="Split_barrel_FMN-bd"/>
</dbReference>
<dbReference type="SUPFAM" id="SSF50475">
    <property type="entry name" value="FMN-binding split barrel"/>
    <property type="match status" value="1"/>
</dbReference>
<dbReference type="EMBL" id="JBAHYK010000416">
    <property type="protein sequence ID" value="KAL0574245.1"/>
    <property type="molecule type" value="Genomic_DNA"/>
</dbReference>
<dbReference type="PANTHER" id="PTHR33798:SF5">
    <property type="entry name" value="FLAVIN REDUCTASE LIKE DOMAIN-CONTAINING PROTEIN"/>
    <property type="match status" value="1"/>
</dbReference>
<comment type="caution">
    <text evidence="7">The sequence shown here is derived from an EMBL/GenBank/DDBJ whole genome shotgun (WGS) entry which is preliminary data.</text>
</comment>
<dbReference type="PANTHER" id="PTHR33798">
    <property type="entry name" value="FLAVOPROTEIN OXYGENASE"/>
    <property type="match status" value="1"/>
</dbReference>
<evidence type="ECO:0000256" key="3">
    <source>
        <dbReference type="ARBA" id="ARBA00022643"/>
    </source>
</evidence>
<evidence type="ECO:0000256" key="4">
    <source>
        <dbReference type="ARBA" id="ARBA00038054"/>
    </source>
</evidence>
<name>A0ABR3FFW2_9AGAR</name>
<dbReference type="InterPro" id="IPR002563">
    <property type="entry name" value="Flavin_Rdtase-like_dom"/>
</dbReference>
<keyword evidence="8" id="KW-1185">Reference proteome</keyword>
<keyword evidence="3" id="KW-0288">FMN</keyword>
<reference evidence="7 8" key="1">
    <citation type="submission" date="2024-02" db="EMBL/GenBank/DDBJ databases">
        <title>A draft genome for the cacao thread blight pathogen Marasmius crinis-equi.</title>
        <authorList>
            <person name="Cohen S.P."/>
            <person name="Baruah I.K."/>
            <person name="Amoako-Attah I."/>
            <person name="Bukari Y."/>
            <person name="Meinhardt L.W."/>
            <person name="Bailey B.A."/>
        </authorList>
    </citation>
    <scope>NUCLEOTIDE SEQUENCE [LARGE SCALE GENOMIC DNA]</scope>
    <source>
        <strain evidence="7 8">GH-76</strain>
    </source>
</reference>
<evidence type="ECO:0000313" key="7">
    <source>
        <dbReference type="EMBL" id="KAL0574245.1"/>
    </source>
</evidence>
<protein>
    <recommendedName>
        <fullName evidence="6">Flavin reductase like domain-containing protein</fullName>
    </recommendedName>
</protein>
<sequence length="278" mass="30869">MASSGYPEANLPSFNHDASFVRTEPPNPGYKFGDRVDATPEGRKWLEGEKEGWKTIDLSKETARDIYALMLTGVYPRPVAFVSSVSETGVENIAPFRGFSYFNSVTANPPTISISANIGTDGEKDTSRNIKATKGFTVNIISEPWIQQANAACINCPKDVSEWAITGLTKAPSIHVKAPRVRESAFSMECELQQVVEIAPEDKPDVPSTYLILGTVRYVHIRKDVLNERNVADPDKLKAIARMGDISYTRITEAFRLPRFDWKKEADGVQHLLNTSNM</sequence>
<dbReference type="Gene3D" id="2.30.110.10">
    <property type="entry name" value="Electron Transport, Fmn-binding Protein, Chain A"/>
    <property type="match status" value="1"/>
</dbReference>
<keyword evidence="2" id="KW-0285">Flavoprotein</keyword>
<evidence type="ECO:0000259" key="6">
    <source>
        <dbReference type="SMART" id="SM00903"/>
    </source>
</evidence>
<dbReference type="SMART" id="SM00903">
    <property type="entry name" value="Flavin_Reduct"/>
    <property type="match status" value="1"/>
</dbReference>
<dbReference type="Proteomes" id="UP001465976">
    <property type="component" value="Unassembled WGS sequence"/>
</dbReference>
<evidence type="ECO:0000256" key="5">
    <source>
        <dbReference type="SAM" id="MobiDB-lite"/>
    </source>
</evidence>
<evidence type="ECO:0000256" key="1">
    <source>
        <dbReference type="ARBA" id="ARBA00001917"/>
    </source>
</evidence>
<accession>A0ABR3FFW2</accession>
<comment type="cofactor">
    <cofactor evidence="1">
        <name>FMN</name>
        <dbReference type="ChEBI" id="CHEBI:58210"/>
    </cofactor>
</comment>
<feature type="domain" description="Flavin reductase like" evidence="6">
    <location>
        <begin position="72"/>
        <end position="233"/>
    </location>
</feature>